<accession>A0ABQ7JJ32</accession>
<proteinExistence type="predicted"/>
<comment type="caution">
    <text evidence="1">The sequence shown here is derived from an EMBL/GenBank/DDBJ whole genome shotgun (WGS) entry which is preliminary data.</text>
</comment>
<protein>
    <submittedName>
        <fullName evidence="1">Uncharacterized protein</fullName>
    </submittedName>
</protein>
<dbReference type="Proteomes" id="UP001194696">
    <property type="component" value="Unassembled WGS sequence"/>
</dbReference>
<gene>
    <name evidence="1" type="ORF">BGZ96_003586</name>
</gene>
<dbReference type="EMBL" id="JAAAIM010001788">
    <property type="protein sequence ID" value="KAG0275841.1"/>
    <property type="molecule type" value="Genomic_DNA"/>
</dbReference>
<sequence>MVVALAQSVPAPISAAALIISYQDKASRAASPMEASHRNEGDALIRRGDEFVKV</sequence>
<name>A0ABQ7JJ32_9FUNG</name>
<reference evidence="1 2" key="1">
    <citation type="journal article" date="2020" name="Fungal Divers.">
        <title>Resolving the Mortierellaceae phylogeny through synthesis of multi-gene phylogenetics and phylogenomics.</title>
        <authorList>
            <person name="Vandepol N."/>
            <person name="Liber J."/>
            <person name="Desiro A."/>
            <person name="Na H."/>
            <person name="Kennedy M."/>
            <person name="Barry K."/>
            <person name="Grigoriev I.V."/>
            <person name="Miller A.N."/>
            <person name="O'Donnell K."/>
            <person name="Stajich J.E."/>
            <person name="Bonito G."/>
        </authorList>
    </citation>
    <scope>NUCLEOTIDE SEQUENCE [LARGE SCALE GENOMIC DNA]</scope>
    <source>
        <strain evidence="1 2">AD045</strain>
    </source>
</reference>
<feature type="non-terminal residue" evidence="1">
    <location>
        <position position="54"/>
    </location>
</feature>
<organism evidence="1 2">
    <name type="scientific">Linnemannia gamsii</name>
    <dbReference type="NCBI Taxonomy" id="64522"/>
    <lineage>
        <taxon>Eukaryota</taxon>
        <taxon>Fungi</taxon>
        <taxon>Fungi incertae sedis</taxon>
        <taxon>Mucoromycota</taxon>
        <taxon>Mortierellomycotina</taxon>
        <taxon>Mortierellomycetes</taxon>
        <taxon>Mortierellales</taxon>
        <taxon>Mortierellaceae</taxon>
        <taxon>Linnemannia</taxon>
    </lineage>
</organism>
<evidence type="ECO:0000313" key="1">
    <source>
        <dbReference type="EMBL" id="KAG0275841.1"/>
    </source>
</evidence>
<evidence type="ECO:0000313" key="2">
    <source>
        <dbReference type="Proteomes" id="UP001194696"/>
    </source>
</evidence>
<keyword evidence="2" id="KW-1185">Reference proteome</keyword>